<dbReference type="InterPro" id="IPR011042">
    <property type="entry name" value="6-blade_b-propeller_TolB-like"/>
</dbReference>
<reference evidence="2" key="1">
    <citation type="journal article" date="2020" name="Stud. Mycol.">
        <title>101 Dothideomycetes genomes: a test case for predicting lifestyles and emergence of pathogens.</title>
        <authorList>
            <person name="Haridas S."/>
            <person name="Albert R."/>
            <person name="Binder M."/>
            <person name="Bloem J."/>
            <person name="Labutti K."/>
            <person name="Salamov A."/>
            <person name="Andreopoulos B."/>
            <person name="Baker S."/>
            <person name="Barry K."/>
            <person name="Bills G."/>
            <person name="Bluhm B."/>
            <person name="Cannon C."/>
            <person name="Castanera R."/>
            <person name="Culley D."/>
            <person name="Daum C."/>
            <person name="Ezra D."/>
            <person name="Gonzalez J."/>
            <person name="Henrissat B."/>
            <person name="Kuo A."/>
            <person name="Liang C."/>
            <person name="Lipzen A."/>
            <person name="Lutzoni F."/>
            <person name="Magnuson J."/>
            <person name="Mondo S."/>
            <person name="Nolan M."/>
            <person name="Ohm R."/>
            <person name="Pangilinan J."/>
            <person name="Park H.-J."/>
            <person name="Ramirez L."/>
            <person name="Alfaro M."/>
            <person name="Sun H."/>
            <person name="Tritt A."/>
            <person name="Yoshinaga Y."/>
            <person name="Zwiers L.-H."/>
            <person name="Turgeon B."/>
            <person name="Goodwin S."/>
            <person name="Spatafora J."/>
            <person name="Crous P."/>
            <person name="Grigoriev I."/>
        </authorList>
    </citation>
    <scope>NUCLEOTIDE SEQUENCE</scope>
    <source>
        <strain evidence="2">CBS 133067</strain>
    </source>
</reference>
<proteinExistence type="predicted"/>
<comment type="caution">
    <text evidence="2">The sequence shown here is derived from an EMBL/GenBank/DDBJ whole genome shotgun (WGS) entry which is preliminary data.</text>
</comment>
<feature type="signal peptide" evidence="1">
    <location>
        <begin position="1"/>
        <end position="16"/>
    </location>
</feature>
<gene>
    <name evidence="2" type="ORF">NA57DRAFT_78606</name>
</gene>
<keyword evidence="1" id="KW-0732">Signal</keyword>
<feature type="chain" id="PRO_5040441962" description="Major royal jelly protein" evidence="1">
    <location>
        <begin position="17"/>
        <end position="334"/>
    </location>
</feature>
<dbReference type="Gene3D" id="2.120.10.30">
    <property type="entry name" value="TolB, C-terminal domain"/>
    <property type="match status" value="1"/>
</dbReference>
<accession>A0A9P4IAG1</accession>
<evidence type="ECO:0008006" key="4">
    <source>
        <dbReference type="Google" id="ProtNLM"/>
    </source>
</evidence>
<dbReference type="OrthoDB" id="9977941at2759"/>
<name>A0A9P4IAG1_9PEZI</name>
<dbReference type="AlphaFoldDB" id="A0A9P4IAG1"/>
<evidence type="ECO:0000313" key="2">
    <source>
        <dbReference type="EMBL" id="KAF2095828.1"/>
    </source>
</evidence>
<protein>
    <recommendedName>
        <fullName evidence="4">Major royal jelly protein</fullName>
    </recommendedName>
</protein>
<dbReference type="Proteomes" id="UP000799772">
    <property type="component" value="Unassembled WGS sequence"/>
</dbReference>
<organism evidence="2 3">
    <name type="scientific">Rhizodiscina lignyota</name>
    <dbReference type="NCBI Taxonomy" id="1504668"/>
    <lineage>
        <taxon>Eukaryota</taxon>
        <taxon>Fungi</taxon>
        <taxon>Dikarya</taxon>
        <taxon>Ascomycota</taxon>
        <taxon>Pezizomycotina</taxon>
        <taxon>Dothideomycetes</taxon>
        <taxon>Pleosporomycetidae</taxon>
        <taxon>Aulographales</taxon>
        <taxon>Rhizodiscinaceae</taxon>
        <taxon>Rhizodiscina</taxon>
    </lineage>
</organism>
<evidence type="ECO:0000256" key="1">
    <source>
        <dbReference type="SAM" id="SignalP"/>
    </source>
</evidence>
<keyword evidence="3" id="KW-1185">Reference proteome</keyword>
<dbReference type="PANTHER" id="PTHR42060:SF1">
    <property type="entry name" value="NHL REPEAT-CONTAINING PROTEIN"/>
    <property type="match status" value="1"/>
</dbReference>
<dbReference type="EMBL" id="ML978130">
    <property type="protein sequence ID" value="KAF2095828.1"/>
    <property type="molecule type" value="Genomic_DNA"/>
</dbReference>
<dbReference type="InterPro" id="IPR052998">
    <property type="entry name" value="Hetero-Diels-Alderase-like"/>
</dbReference>
<dbReference type="SUPFAM" id="SSF63829">
    <property type="entry name" value="Calcium-dependent phosphotriesterase"/>
    <property type="match status" value="1"/>
</dbReference>
<dbReference type="PANTHER" id="PTHR42060">
    <property type="entry name" value="NHL REPEAT-CONTAINING PROTEIN-RELATED"/>
    <property type="match status" value="1"/>
</dbReference>
<sequence>MASRWTFLLLFTLVAASNNVTTAPGSSESLVHKYPRTWIENLAVRPNGRILPATATSAVLMELNPANGEQRVVHNFTGAGGNANAIMTIADVQGQDLFLINTMECDIFKLACINGTGITWLVDLRGRGPAKIKKLVTGPNAQSILNGAAALNHQTVLMVDQNLGGIWSVDITRPDTANLFTNPAMLDPTNSGNGVNGIRVRGNTLYFNNPSAGTFARIRIDPRNGCLIGNATIITSGLTVPDDFEIDRHERFAYFSNDNELLKIDLSDGNYDAIVKGLPGPTTARWTRSWHGFEYGYSRDEVADESLYVATAGGTDQWLSGNPTILAAIYRVTV</sequence>
<evidence type="ECO:0000313" key="3">
    <source>
        <dbReference type="Proteomes" id="UP000799772"/>
    </source>
</evidence>